<evidence type="ECO:0000256" key="7">
    <source>
        <dbReference type="ARBA" id="ARBA00022989"/>
    </source>
</evidence>
<evidence type="ECO:0000256" key="9">
    <source>
        <dbReference type="RuleBase" id="RU363043"/>
    </source>
</evidence>
<dbReference type="InterPro" id="IPR035906">
    <property type="entry name" value="MetI-like_sf"/>
</dbReference>
<evidence type="ECO:0000256" key="4">
    <source>
        <dbReference type="ARBA" id="ARBA00022475"/>
    </source>
</evidence>
<feature type="transmembrane region" description="Helical" evidence="9">
    <location>
        <begin position="297"/>
        <end position="322"/>
    </location>
</feature>
<proteinExistence type="inferred from homology"/>
<feature type="transmembrane region" description="Helical" evidence="9">
    <location>
        <begin position="228"/>
        <end position="249"/>
    </location>
</feature>
<feature type="domain" description="ABC transmembrane type-1" evidence="10">
    <location>
        <begin position="404"/>
        <end position="612"/>
    </location>
</feature>
<dbReference type="NCBIfam" id="TIGR00974">
    <property type="entry name" value="3a0107s02c"/>
    <property type="match status" value="1"/>
</dbReference>
<feature type="transmembrane region" description="Helical" evidence="9">
    <location>
        <begin position="442"/>
        <end position="466"/>
    </location>
</feature>
<dbReference type="InterPro" id="IPR005672">
    <property type="entry name" value="Phosphate_PstA"/>
</dbReference>
<evidence type="ECO:0000259" key="10">
    <source>
        <dbReference type="PROSITE" id="PS50928"/>
    </source>
</evidence>
<protein>
    <recommendedName>
        <fullName evidence="9">Phosphate transport system permease protein PstA</fullName>
    </recommendedName>
</protein>
<dbReference type="GO" id="GO:0035435">
    <property type="term" value="P:phosphate ion transmembrane transport"/>
    <property type="evidence" value="ECO:0007669"/>
    <property type="project" value="InterPro"/>
</dbReference>
<evidence type="ECO:0000256" key="8">
    <source>
        <dbReference type="ARBA" id="ARBA00023136"/>
    </source>
</evidence>
<evidence type="ECO:0000256" key="5">
    <source>
        <dbReference type="ARBA" id="ARBA00022592"/>
    </source>
</evidence>
<accession>A0A9D2DVS2</accession>
<feature type="transmembrane region" description="Helical" evidence="9">
    <location>
        <begin position="594"/>
        <end position="615"/>
    </location>
</feature>
<sequence length="623" mass="66914">MAQTATVNQEPQTAKRSFNKTKFKDGMAKYVFLVCACMSVVAVFGIIGYILYASIPAFREIGVFDFLFGTRWNHNSDDYGILPMIVSTLVVTLGAILIGGTVGVFTAIFLVFWCPDKFHLQYTGENKALAKLVSWINKINLRSFFDQVIKLLAGIPSVIFGYFGVSVILSMISGADPYGIGKGALASSLVLAIMIIPTVTSLSKNALEAVPEHYYEGALAMGNTKAQAVFRVVFPAARSGVISALILGIGRAVGETMAVNMVSGGRVFFPTTLFTAIRTLTTNIAMEFADASQGSTLFSALFATGFVLLVLVLIINLSINLVPKEFKGKRGNKVLSGEKTEIIYRKKGLIPEILKYVAMVFAALIVVVLAALILFILINGIPHLRWDFLFGESSYQHPSLVPAFISTGYTILITLAISLPLGICAAIFLVEYAKPGSKIVKVLRTFIDTLAGVPSIVFGLFGNLLFNTLFGGYSVMAGAFTMVLVVLPTIIRSTEEALIAVPMPLREASYGLGASKVRTIFKIVLPSAFPGIATAAILAIGRIIGESAALIYTSGMLITTAGAAANPMNMGSTLTVFLYMCWAEPSPSLGFNEAYATAVVLLIITALLNLCVCLIQRHVKKKR</sequence>
<comment type="similarity">
    <text evidence="2 9">Belongs to the binding-protein-dependent transport system permease family. CysTW subfamily.</text>
</comment>
<dbReference type="EMBL" id="DXBS01000033">
    <property type="protein sequence ID" value="HIZ24127.1"/>
    <property type="molecule type" value="Genomic_DNA"/>
</dbReference>
<dbReference type="InterPro" id="IPR000515">
    <property type="entry name" value="MetI-like"/>
</dbReference>
<feature type="transmembrane region" description="Helical" evidence="9">
    <location>
        <begin position="353"/>
        <end position="381"/>
    </location>
</feature>
<feature type="transmembrane region" description="Helical" evidence="9">
    <location>
        <begin position="81"/>
        <end position="114"/>
    </location>
</feature>
<dbReference type="PANTHER" id="PTHR30425">
    <property type="entry name" value="PHOSPHATE TRANSPORT SYSTEM PERMEASE PROTEIN PST"/>
    <property type="match status" value="1"/>
</dbReference>
<dbReference type="Pfam" id="PF00528">
    <property type="entry name" value="BPD_transp_1"/>
    <property type="match status" value="2"/>
</dbReference>
<keyword evidence="3" id="KW-0813">Transport</keyword>
<evidence type="ECO:0000256" key="1">
    <source>
        <dbReference type="ARBA" id="ARBA00004651"/>
    </source>
</evidence>
<dbReference type="AlphaFoldDB" id="A0A9D2DVS2"/>
<keyword evidence="4 9" id="KW-1003">Cell membrane</keyword>
<dbReference type="Gene3D" id="1.10.3720.10">
    <property type="entry name" value="MetI-like"/>
    <property type="match status" value="2"/>
</dbReference>
<comment type="caution">
    <text evidence="11">The sequence shown here is derived from an EMBL/GenBank/DDBJ whole genome shotgun (WGS) entry which is preliminary data.</text>
</comment>
<dbReference type="GO" id="GO:0005886">
    <property type="term" value="C:plasma membrane"/>
    <property type="evidence" value="ECO:0007669"/>
    <property type="project" value="UniProtKB-SubCell"/>
</dbReference>
<reference evidence="11" key="2">
    <citation type="submission" date="2021-04" db="EMBL/GenBank/DDBJ databases">
        <authorList>
            <person name="Gilroy R."/>
        </authorList>
    </citation>
    <scope>NUCLEOTIDE SEQUENCE</scope>
    <source>
        <strain evidence="11">CHK33-5263</strain>
    </source>
</reference>
<feature type="transmembrane region" description="Helical" evidence="9">
    <location>
        <begin position="523"/>
        <end position="544"/>
    </location>
</feature>
<evidence type="ECO:0000256" key="6">
    <source>
        <dbReference type="ARBA" id="ARBA00022692"/>
    </source>
</evidence>
<dbReference type="PROSITE" id="PS50928">
    <property type="entry name" value="ABC_TM1"/>
    <property type="match status" value="2"/>
</dbReference>
<keyword evidence="8 9" id="KW-0472">Membrane</keyword>
<evidence type="ECO:0000256" key="2">
    <source>
        <dbReference type="ARBA" id="ARBA00007069"/>
    </source>
</evidence>
<evidence type="ECO:0000313" key="11">
    <source>
        <dbReference type="EMBL" id="HIZ24127.1"/>
    </source>
</evidence>
<dbReference type="SUPFAM" id="SSF161098">
    <property type="entry name" value="MetI-like"/>
    <property type="match status" value="2"/>
</dbReference>
<comment type="subcellular location">
    <subcellularLocation>
        <location evidence="1 9">Cell membrane</location>
        <topology evidence="1 9">Multi-pass membrane protein</topology>
    </subcellularLocation>
</comment>
<feature type="domain" description="ABC transmembrane type-1" evidence="10">
    <location>
        <begin position="85"/>
        <end position="319"/>
    </location>
</feature>
<evidence type="ECO:0000313" key="12">
    <source>
        <dbReference type="Proteomes" id="UP000824044"/>
    </source>
</evidence>
<reference evidence="11" key="1">
    <citation type="journal article" date="2021" name="PeerJ">
        <title>Extensive microbial diversity within the chicken gut microbiome revealed by metagenomics and culture.</title>
        <authorList>
            <person name="Gilroy R."/>
            <person name="Ravi A."/>
            <person name="Getino M."/>
            <person name="Pursley I."/>
            <person name="Horton D.L."/>
            <person name="Alikhan N.F."/>
            <person name="Baker D."/>
            <person name="Gharbi K."/>
            <person name="Hall N."/>
            <person name="Watson M."/>
            <person name="Adriaenssens E.M."/>
            <person name="Foster-Nyarko E."/>
            <person name="Jarju S."/>
            <person name="Secka A."/>
            <person name="Antonio M."/>
            <person name="Oren A."/>
            <person name="Chaudhuri R.R."/>
            <person name="La Ragione R."/>
            <person name="Hildebrand F."/>
            <person name="Pallen M.J."/>
        </authorList>
    </citation>
    <scope>NUCLEOTIDE SEQUENCE</scope>
    <source>
        <strain evidence="11">CHK33-5263</strain>
    </source>
</reference>
<feature type="transmembrane region" description="Helical" evidence="9">
    <location>
        <begin position="148"/>
        <end position="172"/>
    </location>
</feature>
<evidence type="ECO:0000256" key="3">
    <source>
        <dbReference type="ARBA" id="ARBA00022448"/>
    </source>
</evidence>
<feature type="transmembrane region" description="Helical" evidence="9">
    <location>
        <begin position="30"/>
        <end position="52"/>
    </location>
</feature>
<name>A0A9D2DVS2_9FIRM</name>
<dbReference type="InterPro" id="IPR051124">
    <property type="entry name" value="Phosphate_Transport_Permease"/>
</dbReference>
<keyword evidence="7 9" id="KW-1133">Transmembrane helix</keyword>
<dbReference type="CDD" id="cd06261">
    <property type="entry name" value="TM_PBP2"/>
    <property type="match status" value="2"/>
</dbReference>
<gene>
    <name evidence="11" type="primary">pstA</name>
    <name evidence="11" type="ORF">H9812_01435</name>
</gene>
<keyword evidence="5" id="KW-0592">Phosphate transport</keyword>
<dbReference type="GO" id="GO:0005315">
    <property type="term" value="F:phosphate transmembrane transporter activity"/>
    <property type="evidence" value="ECO:0007669"/>
    <property type="project" value="InterPro"/>
</dbReference>
<dbReference type="PANTHER" id="PTHR30425:SF1">
    <property type="entry name" value="PHOSPHATE TRANSPORT SYSTEM PERMEASE PROTEIN PSTC"/>
    <property type="match status" value="1"/>
</dbReference>
<dbReference type="Proteomes" id="UP000824044">
    <property type="component" value="Unassembled WGS sequence"/>
</dbReference>
<keyword evidence="6 9" id="KW-0812">Transmembrane</keyword>
<feature type="transmembrane region" description="Helical" evidence="9">
    <location>
        <begin position="472"/>
        <end position="491"/>
    </location>
</feature>
<feature type="transmembrane region" description="Helical" evidence="9">
    <location>
        <begin position="184"/>
        <end position="207"/>
    </location>
</feature>
<feature type="transmembrane region" description="Helical" evidence="9">
    <location>
        <begin position="401"/>
        <end position="430"/>
    </location>
</feature>
<organism evidence="11 12">
    <name type="scientific">Candidatus Gallimonas intestinigallinarum</name>
    <dbReference type="NCBI Taxonomy" id="2838604"/>
    <lineage>
        <taxon>Bacteria</taxon>
        <taxon>Bacillati</taxon>
        <taxon>Bacillota</taxon>
        <taxon>Clostridia</taxon>
        <taxon>Candidatus Gallimonas</taxon>
    </lineage>
</organism>